<gene>
    <name evidence="4" type="ORF">HD556DRAFT_1304228</name>
</gene>
<evidence type="ECO:0008006" key="6">
    <source>
        <dbReference type="Google" id="ProtNLM"/>
    </source>
</evidence>
<accession>A0A9P7DSL8</accession>
<dbReference type="OrthoDB" id="417877at2759"/>
<dbReference type="AlphaFoldDB" id="A0A9P7DSL8"/>
<dbReference type="PANTHER" id="PTHR46720:SF3">
    <property type="entry name" value="FAD-BINDING DOMAIN-CONTAINING PROTEIN-RELATED"/>
    <property type="match status" value="1"/>
</dbReference>
<keyword evidence="1" id="KW-0285">Flavoprotein</keyword>
<dbReference type="Proteomes" id="UP000719766">
    <property type="component" value="Unassembled WGS sequence"/>
</dbReference>
<evidence type="ECO:0000256" key="3">
    <source>
        <dbReference type="ARBA" id="ARBA00023002"/>
    </source>
</evidence>
<evidence type="ECO:0000256" key="1">
    <source>
        <dbReference type="ARBA" id="ARBA00022630"/>
    </source>
</evidence>
<dbReference type="InterPro" id="IPR036188">
    <property type="entry name" value="FAD/NAD-bd_sf"/>
</dbReference>
<dbReference type="EMBL" id="JABBWE010000006">
    <property type="protein sequence ID" value="KAG1802031.1"/>
    <property type="molecule type" value="Genomic_DNA"/>
</dbReference>
<proteinExistence type="predicted"/>
<dbReference type="InterPro" id="IPR051104">
    <property type="entry name" value="FAD_monoxygenase"/>
</dbReference>
<keyword evidence="2" id="KW-0274">FAD</keyword>
<evidence type="ECO:0000313" key="4">
    <source>
        <dbReference type="EMBL" id="KAG1802031.1"/>
    </source>
</evidence>
<dbReference type="GeneID" id="64593428"/>
<evidence type="ECO:0000256" key="2">
    <source>
        <dbReference type="ARBA" id="ARBA00022827"/>
    </source>
</evidence>
<organism evidence="4 5">
    <name type="scientific">Suillus plorans</name>
    <dbReference type="NCBI Taxonomy" id="116603"/>
    <lineage>
        <taxon>Eukaryota</taxon>
        <taxon>Fungi</taxon>
        <taxon>Dikarya</taxon>
        <taxon>Basidiomycota</taxon>
        <taxon>Agaricomycotina</taxon>
        <taxon>Agaricomycetes</taxon>
        <taxon>Agaricomycetidae</taxon>
        <taxon>Boletales</taxon>
        <taxon>Suillineae</taxon>
        <taxon>Suillaceae</taxon>
        <taxon>Suillus</taxon>
    </lineage>
</organism>
<keyword evidence="5" id="KW-1185">Reference proteome</keyword>
<dbReference type="PANTHER" id="PTHR46720">
    <property type="entry name" value="HYDROXYLASE, PUTATIVE (AFU_ORTHOLOGUE AFUA_3G01460)-RELATED"/>
    <property type="match status" value="1"/>
</dbReference>
<comment type="caution">
    <text evidence="4">The sequence shown here is derived from an EMBL/GenBank/DDBJ whole genome shotgun (WGS) entry which is preliminary data.</text>
</comment>
<protein>
    <recommendedName>
        <fullName evidence="6">FAD-binding domain-containing protein</fullName>
    </recommendedName>
</protein>
<sequence>MAAPTMGPCQIPVSAVFEFFSGDSQYRSSIFSRGILNVALIRPSQVSSSNLAQEGFFTIGKFAGRDIHIDLYEAHDAITAAGAGITVARRTAEVMVELGLYEKISRISASPPSSSYGPRLRKSNAQNGGLSGFIIPVKQGFNMHRQDLVDILKQSIPSSCTIHFNKRLTEYEKQSPGSLALYFADDSTSTTDVLVGADGIHSPVRKTFFETIGPDTIDPSKIRHCSDPFWTGTLVYRGIFPTEKLSKLDPNNLTLKDSFCGKGKHVSDEQKTGIPFEGHWVSAVSLEEVVEAYKDFRVRC</sequence>
<dbReference type="Gene3D" id="3.50.50.60">
    <property type="entry name" value="FAD/NAD(P)-binding domain"/>
    <property type="match status" value="1"/>
</dbReference>
<dbReference type="RefSeq" id="XP_041165223.1">
    <property type="nucleotide sequence ID" value="XM_041299664.1"/>
</dbReference>
<evidence type="ECO:0000313" key="5">
    <source>
        <dbReference type="Proteomes" id="UP000719766"/>
    </source>
</evidence>
<dbReference type="SUPFAM" id="SSF51905">
    <property type="entry name" value="FAD/NAD(P)-binding domain"/>
    <property type="match status" value="1"/>
</dbReference>
<dbReference type="GO" id="GO:0044550">
    <property type="term" value="P:secondary metabolite biosynthetic process"/>
    <property type="evidence" value="ECO:0007669"/>
    <property type="project" value="TreeGrafter"/>
</dbReference>
<dbReference type="GO" id="GO:0016491">
    <property type="term" value="F:oxidoreductase activity"/>
    <property type="evidence" value="ECO:0007669"/>
    <property type="project" value="UniProtKB-KW"/>
</dbReference>
<reference evidence="4" key="1">
    <citation type="journal article" date="2020" name="New Phytol.">
        <title>Comparative genomics reveals dynamic genome evolution in host specialist ectomycorrhizal fungi.</title>
        <authorList>
            <person name="Lofgren L.A."/>
            <person name="Nguyen N.H."/>
            <person name="Vilgalys R."/>
            <person name="Ruytinx J."/>
            <person name="Liao H.L."/>
            <person name="Branco S."/>
            <person name="Kuo A."/>
            <person name="LaButti K."/>
            <person name="Lipzen A."/>
            <person name="Andreopoulos W."/>
            <person name="Pangilinan J."/>
            <person name="Riley R."/>
            <person name="Hundley H."/>
            <person name="Na H."/>
            <person name="Barry K."/>
            <person name="Grigoriev I.V."/>
            <person name="Stajich J.E."/>
            <person name="Kennedy P.G."/>
        </authorList>
    </citation>
    <scope>NUCLEOTIDE SEQUENCE</scope>
    <source>
        <strain evidence="4">S12</strain>
    </source>
</reference>
<name>A0A9P7DSL8_9AGAM</name>
<keyword evidence="3" id="KW-0560">Oxidoreductase</keyword>